<evidence type="ECO:0000313" key="2">
    <source>
        <dbReference type="Proteomes" id="UP001138751"/>
    </source>
</evidence>
<dbReference type="RefSeq" id="WP_211860793.1">
    <property type="nucleotide sequence ID" value="NZ_JAAEDM010000007.1"/>
</dbReference>
<name>A0A9X9WTE5_9PROT</name>
<proteinExistence type="predicted"/>
<gene>
    <name evidence="1" type="ORF">GXW76_04505</name>
</gene>
<organism evidence="1 2">
    <name type="scientific">Neoroseomonas soli</name>
    <dbReference type="NCBI Taxonomy" id="1081025"/>
    <lineage>
        <taxon>Bacteria</taxon>
        <taxon>Pseudomonadati</taxon>
        <taxon>Pseudomonadota</taxon>
        <taxon>Alphaproteobacteria</taxon>
        <taxon>Acetobacterales</taxon>
        <taxon>Acetobacteraceae</taxon>
        <taxon>Neoroseomonas</taxon>
    </lineage>
</organism>
<dbReference type="Proteomes" id="UP001138751">
    <property type="component" value="Unassembled WGS sequence"/>
</dbReference>
<keyword evidence="2" id="KW-1185">Reference proteome</keyword>
<reference evidence="1" key="2">
    <citation type="journal article" date="2021" name="Syst. Appl. Microbiol.">
        <title>Roseomonas hellenica sp. nov., isolated from roots of wild-growing Alkanna tinctoria.</title>
        <authorList>
            <person name="Rat A."/>
            <person name="Naranjo H.D."/>
            <person name="Lebbe L."/>
            <person name="Cnockaert M."/>
            <person name="Krigas N."/>
            <person name="Grigoriadou K."/>
            <person name="Maloupa E."/>
            <person name="Willems A."/>
        </authorList>
    </citation>
    <scope>NUCLEOTIDE SEQUENCE</scope>
    <source>
        <strain evidence="1">LMG 31231</strain>
    </source>
</reference>
<comment type="caution">
    <text evidence="1">The sequence shown here is derived from an EMBL/GenBank/DDBJ whole genome shotgun (WGS) entry which is preliminary data.</text>
</comment>
<dbReference type="EMBL" id="JAAEDM010000007">
    <property type="protein sequence ID" value="MBR0670424.1"/>
    <property type="molecule type" value="Genomic_DNA"/>
</dbReference>
<reference evidence="1" key="1">
    <citation type="submission" date="2020-01" db="EMBL/GenBank/DDBJ databases">
        <authorList>
            <person name="Rat A."/>
        </authorList>
    </citation>
    <scope>NUCLEOTIDE SEQUENCE</scope>
    <source>
        <strain evidence="1">LMG 31231</strain>
    </source>
</reference>
<protein>
    <submittedName>
        <fullName evidence="1">Uncharacterized protein</fullName>
    </submittedName>
</protein>
<sequence>MARFAEAGYALRGPAIALRARRAPDALDMAAIATRRIDDDTTRPHARLDAFTRAAVAACLASGRIESRLCAGRLQQLRR</sequence>
<dbReference type="AlphaFoldDB" id="A0A9X9WTE5"/>
<evidence type="ECO:0000313" key="1">
    <source>
        <dbReference type="EMBL" id="MBR0670424.1"/>
    </source>
</evidence>
<accession>A0A9X9WTE5</accession>